<feature type="region of interest" description="Disordered" evidence="1">
    <location>
        <begin position="96"/>
        <end position="124"/>
    </location>
</feature>
<evidence type="ECO:0000313" key="3">
    <source>
        <dbReference type="Proteomes" id="UP000828390"/>
    </source>
</evidence>
<keyword evidence="3" id="KW-1185">Reference proteome</keyword>
<sequence length="124" mass="14675">MTPHFKQTIHIEKTAPHPESHTFPPILTIFELVHDINKTNILTKFHDREKIHVRKTAPPPWRPCFSTDQNHFQTQEATYPLHKHFGKVNVTSRFHEDRRRNAVSSVPKAKVHDGHRSIKYKHEH</sequence>
<protein>
    <submittedName>
        <fullName evidence="2">Uncharacterized protein</fullName>
    </submittedName>
</protein>
<comment type="caution">
    <text evidence="2">The sequence shown here is derived from an EMBL/GenBank/DDBJ whole genome shotgun (WGS) entry which is preliminary data.</text>
</comment>
<feature type="compositionally biased region" description="Basic and acidic residues" evidence="1">
    <location>
        <begin position="110"/>
        <end position="124"/>
    </location>
</feature>
<organism evidence="2 3">
    <name type="scientific">Dreissena polymorpha</name>
    <name type="common">Zebra mussel</name>
    <name type="synonym">Mytilus polymorpha</name>
    <dbReference type="NCBI Taxonomy" id="45954"/>
    <lineage>
        <taxon>Eukaryota</taxon>
        <taxon>Metazoa</taxon>
        <taxon>Spiralia</taxon>
        <taxon>Lophotrochozoa</taxon>
        <taxon>Mollusca</taxon>
        <taxon>Bivalvia</taxon>
        <taxon>Autobranchia</taxon>
        <taxon>Heteroconchia</taxon>
        <taxon>Euheterodonta</taxon>
        <taxon>Imparidentia</taxon>
        <taxon>Neoheterodontei</taxon>
        <taxon>Myida</taxon>
        <taxon>Dreissenoidea</taxon>
        <taxon>Dreissenidae</taxon>
        <taxon>Dreissena</taxon>
    </lineage>
</organism>
<dbReference type="AlphaFoldDB" id="A0A9D4M4V4"/>
<reference evidence="2" key="1">
    <citation type="journal article" date="2019" name="bioRxiv">
        <title>The Genome of the Zebra Mussel, Dreissena polymorpha: A Resource for Invasive Species Research.</title>
        <authorList>
            <person name="McCartney M.A."/>
            <person name="Auch B."/>
            <person name="Kono T."/>
            <person name="Mallez S."/>
            <person name="Zhang Y."/>
            <person name="Obille A."/>
            <person name="Becker A."/>
            <person name="Abrahante J.E."/>
            <person name="Garbe J."/>
            <person name="Badalamenti J.P."/>
            <person name="Herman A."/>
            <person name="Mangelson H."/>
            <person name="Liachko I."/>
            <person name="Sullivan S."/>
            <person name="Sone E.D."/>
            <person name="Koren S."/>
            <person name="Silverstein K.A.T."/>
            <person name="Beckman K.B."/>
            <person name="Gohl D.M."/>
        </authorList>
    </citation>
    <scope>NUCLEOTIDE SEQUENCE</scope>
    <source>
        <strain evidence="2">Duluth1</strain>
        <tissue evidence="2">Whole animal</tissue>
    </source>
</reference>
<dbReference type="EMBL" id="JAIWYP010000002">
    <property type="protein sequence ID" value="KAH3868421.1"/>
    <property type="molecule type" value="Genomic_DNA"/>
</dbReference>
<name>A0A9D4M4V4_DREPO</name>
<proteinExistence type="predicted"/>
<evidence type="ECO:0000313" key="2">
    <source>
        <dbReference type="EMBL" id="KAH3868421.1"/>
    </source>
</evidence>
<reference evidence="2" key="2">
    <citation type="submission" date="2020-11" db="EMBL/GenBank/DDBJ databases">
        <authorList>
            <person name="McCartney M.A."/>
            <person name="Auch B."/>
            <person name="Kono T."/>
            <person name="Mallez S."/>
            <person name="Becker A."/>
            <person name="Gohl D.M."/>
            <person name="Silverstein K.A.T."/>
            <person name="Koren S."/>
            <person name="Bechman K.B."/>
            <person name="Herman A."/>
            <person name="Abrahante J.E."/>
            <person name="Garbe J."/>
        </authorList>
    </citation>
    <scope>NUCLEOTIDE SEQUENCE</scope>
    <source>
        <strain evidence="2">Duluth1</strain>
        <tissue evidence="2">Whole animal</tissue>
    </source>
</reference>
<dbReference type="Proteomes" id="UP000828390">
    <property type="component" value="Unassembled WGS sequence"/>
</dbReference>
<evidence type="ECO:0000256" key="1">
    <source>
        <dbReference type="SAM" id="MobiDB-lite"/>
    </source>
</evidence>
<accession>A0A9D4M4V4</accession>
<gene>
    <name evidence="2" type="ORF">DPMN_031568</name>
</gene>